<dbReference type="AlphaFoldDB" id="A0A8S9FFV1"/>
<dbReference type="EMBL" id="QGKY02002305">
    <property type="protein sequence ID" value="KAF2531789.1"/>
    <property type="molecule type" value="Genomic_DNA"/>
</dbReference>
<dbReference type="PROSITE" id="PS00450">
    <property type="entry name" value="ACONITASE_1"/>
    <property type="match status" value="1"/>
</dbReference>
<dbReference type="InterPro" id="IPR036008">
    <property type="entry name" value="Aconitase_4Fe-4S_dom"/>
</dbReference>
<evidence type="ECO:0000259" key="5">
    <source>
        <dbReference type="Pfam" id="PF00330"/>
    </source>
</evidence>
<reference evidence="6" key="1">
    <citation type="submission" date="2019-12" db="EMBL/GenBank/DDBJ databases">
        <title>Genome sequencing and annotation of Brassica cretica.</title>
        <authorList>
            <person name="Studholme D.J."/>
            <person name="Sarris P.F."/>
        </authorList>
    </citation>
    <scope>NUCLEOTIDE SEQUENCE</scope>
    <source>
        <strain evidence="6">PFS-102/07</strain>
        <tissue evidence="6">Leaf</tissue>
    </source>
</reference>
<keyword evidence="2" id="KW-0408">Iron</keyword>
<accession>A0A8S9FFV1</accession>
<dbReference type="SUPFAM" id="SSF53732">
    <property type="entry name" value="Aconitase iron-sulfur domain"/>
    <property type="match status" value="1"/>
</dbReference>
<dbReference type="PANTHER" id="PTHR11670">
    <property type="entry name" value="ACONITASE/IRON-RESPONSIVE ELEMENT FAMILY MEMBER"/>
    <property type="match status" value="1"/>
</dbReference>
<feature type="region of interest" description="Disordered" evidence="4">
    <location>
        <begin position="50"/>
        <end position="74"/>
    </location>
</feature>
<name>A0A8S9FFV1_BRACR</name>
<protein>
    <recommendedName>
        <fullName evidence="5">Aconitase/3-isopropylmalate dehydratase large subunit alpha/beta/alpha domain-containing protein</fullName>
    </recommendedName>
</protein>
<evidence type="ECO:0000256" key="3">
    <source>
        <dbReference type="ARBA" id="ARBA00023014"/>
    </source>
</evidence>
<dbReference type="InterPro" id="IPR006249">
    <property type="entry name" value="Aconitase/IRP2"/>
</dbReference>
<dbReference type="InterPro" id="IPR018136">
    <property type="entry name" value="Aconitase_4Fe-4S_BS"/>
</dbReference>
<dbReference type="PRINTS" id="PR00415">
    <property type="entry name" value="ACONITASE"/>
</dbReference>
<dbReference type="PROSITE" id="PS01244">
    <property type="entry name" value="ACONITASE_2"/>
    <property type="match status" value="1"/>
</dbReference>
<evidence type="ECO:0000256" key="1">
    <source>
        <dbReference type="ARBA" id="ARBA00022723"/>
    </source>
</evidence>
<organism evidence="6">
    <name type="scientific">Brassica cretica</name>
    <name type="common">Mustard</name>
    <dbReference type="NCBI Taxonomy" id="69181"/>
    <lineage>
        <taxon>Eukaryota</taxon>
        <taxon>Viridiplantae</taxon>
        <taxon>Streptophyta</taxon>
        <taxon>Embryophyta</taxon>
        <taxon>Tracheophyta</taxon>
        <taxon>Spermatophyta</taxon>
        <taxon>Magnoliopsida</taxon>
        <taxon>eudicotyledons</taxon>
        <taxon>Gunneridae</taxon>
        <taxon>Pentapetalae</taxon>
        <taxon>rosids</taxon>
        <taxon>malvids</taxon>
        <taxon>Brassicales</taxon>
        <taxon>Brassicaceae</taxon>
        <taxon>Brassiceae</taxon>
        <taxon>Brassica</taxon>
    </lineage>
</organism>
<dbReference type="GO" id="GO:0051536">
    <property type="term" value="F:iron-sulfur cluster binding"/>
    <property type="evidence" value="ECO:0007669"/>
    <property type="project" value="UniProtKB-KW"/>
</dbReference>
<keyword evidence="3" id="KW-0411">Iron-sulfur</keyword>
<feature type="compositionally biased region" description="Polar residues" evidence="4">
    <location>
        <begin position="769"/>
        <end position="783"/>
    </location>
</feature>
<evidence type="ECO:0000256" key="2">
    <source>
        <dbReference type="ARBA" id="ARBA00023004"/>
    </source>
</evidence>
<dbReference type="InterPro" id="IPR015931">
    <property type="entry name" value="Acnase/IPM_dHydase_lsu_aba_1/3"/>
</dbReference>
<evidence type="ECO:0000313" key="6">
    <source>
        <dbReference type="EMBL" id="KAF2531789.1"/>
    </source>
</evidence>
<dbReference type="GO" id="GO:0046872">
    <property type="term" value="F:metal ion binding"/>
    <property type="evidence" value="ECO:0007669"/>
    <property type="project" value="UniProtKB-KW"/>
</dbReference>
<comment type="caution">
    <text evidence="6">The sequence shown here is derived from an EMBL/GenBank/DDBJ whole genome shotgun (WGS) entry which is preliminary data.</text>
</comment>
<proteinExistence type="predicted"/>
<feature type="domain" description="Aconitase/3-isopropylmalate dehydratase large subunit alpha/beta/alpha" evidence="5">
    <location>
        <begin position="479"/>
        <end position="727"/>
    </location>
</feature>
<sequence length="1026" mass="114370">MKSQPDFHTRGEIDQLVEGIYRALETTEIEAIQGELVEIQSYIARRPEASASIDRRNNNSTDTQRRTSVDDATNRGRLVQKMTSDMSDTHNHEEEISADTYAIVKKKDPRRRLPSVSTDETLSTSIDIASPAATDINILTSVDIHSGLEPKLTSNTKLDTTACLGDWYTWDRILQTSLEATGPGWPYRAPTLALHMCALTDSPMSVVSGLLALLKVERDKIGAAPYDGCLCTLVEGIKPFVVRLGVKVLMTSFPVTPLRASLYVEVIRVFDTMPRDVRDQCDGFREDLGLITTLGGAMTTSTYVSRIVFDLIQSRFKVRDMVSAYVTCMRYYPCVGCTRAISTGWLSLFRTLRVCCDQQQTYWEILPFLSLREEYVFEKMLVCMTVGLPRRCIYRGRCFAILQGFRLSPAFEKHFGLSTDVRSPNCCSCLDANNLIYDRGIRTEGMFRIALEALLRIFPYMPRIMVWLGVKDVFTQIAKDVVGRGLDHGDGMSGLSLADRATIANMSPEYGATMGFFPVDHVTLQYLKLTGRSDETVAMIEAYLRANNMFVDYSEPQQERAYSSYLELNLDNVEPCISGPKRPHDRVPLKEMKADWNSCLDNKVGFKGFAIPKKAQEKVANFSFNGKPAEVKHGSVVIAAITSCTNTSNPSVMLGAGLVAKKACDLGLQVKPWIKTSLAPGSGVVTKYLLKSGLQEYLNQQGFNIVGYGCTTCIGNSGEINESNSSAEVRLPSRTAQNDRSVYRLDPLTSGMELRPSLGLEDRSDRASTRPSQPSRQAKTNSRGRLDLDRARRNLDRARLDLDSQARLDLDHARLDLDREVSQNDRDFSLLVRLTRTECSKDRADGLTLITVLVSSRVILQVNKSSLVGLNVTFQTTIEAGSIIRPFRNLDVSLSLSLLKSLTFYLGHGTLVLCPKTGWFVSSNHGRPDNPYLGSRMLHFPPTLRRDYPNNSQPTPNARSHALNLFEFDDSLFRSRPVTRGNQILCFLGISSEIPRDIPRISFSVGMSVRISLFSCSANSNLEVST</sequence>
<keyword evidence="1" id="KW-0479">Metal-binding</keyword>
<dbReference type="InterPro" id="IPR001030">
    <property type="entry name" value="Acoase/IPM_deHydtase_lsu_aba"/>
</dbReference>
<evidence type="ECO:0000256" key="4">
    <source>
        <dbReference type="SAM" id="MobiDB-lite"/>
    </source>
</evidence>
<feature type="region of interest" description="Disordered" evidence="4">
    <location>
        <begin position="753"/>
        <end position="788"/>
    </location>
</feature>
<dbReference type="Gene3D" id="3.30.499.10">
    <property type="entry name" value="Aconitase, domain 3"/>
    <property type="match status" value="2"/>
</dbReference>
<dbReference type="Pfam" id="PF00330">
    <property type="entry name" value="Aconitase"/>
    <property type="match status" value="1"/>
</dbReference>
<gene>
    <name evidence="6" type="ORF">F2Q70_00029806</name>
</gene>